<comment type="caution">
    <text evidence="1">The sequence shown here is derived from an EMBL/GenBank/DDBJ whole genome shotgun (WGS) entry which is preliminary data.</text>
</comment>
<dbReference type="Proteomes" id="UP000299102">
    <property type="component" value="Unassembled WGS sequence"/>
</dbReference>
<dbReference type="EMBL" id="BGZK01001555">
    <property type="protein sequence ID" value="GBP82235.1"/>
    <property type="molecule type" value="Genomic_DNA"/>
</dbReference>
<protein>
    <submittedName>
        <fullName evidence="1">Uncharacterized protein</fullName>
    </submittedName>
</protein>
<evidence type="ECO:0000313" key="2">
    <source>
        <dbReference type="Proteomes" id="UP000299102"/>
    </source>
</evidence>
<dbReference type="AlphaFoldDB" id="A0A4C1Z6K2"/>
<organism evidence="1 2">
    <name type="scientific">Eumeta variegata</name>
    <name type="common">Bagworm moth</name>
    <name type="synonym">Eumeta japonica</name>
    <dbReference type="NCBI Taxonomy" id="151549"/>
    <lineage>
        <taxon>Eukaryota</taxon>
        <taxon>Metazoa</taxon>
        <taxon>Ecdysozoa</taxon>
        <taxon>Arthropoda</taxon>
        <taxon>Hexapoda</taxon>
        <taxon>Insecta</taxon>
        <taxon>Pterygota</taxon>
        <taxon>Neoptera</taxon>
        <taxon>Endopterygota</taxon>
        <taxon>Lepidoptera</taxon>
        <taxon>Glossata</taxon>
        <taxon>Ditrysia</taxon>
        <taxon>Tineoidea</taxon>
        <taxon>Psychidae</taxon>
        <taxon>Oiketicinae</taxon>
        <taxon>Eumeta</taxon>
    </lineage>
</organism>
<keyword evidence="2" id="KW-1185">Reference proteome</keyword>
<proteinExistence type="predicted"/>
<name>A0A4C1Z6K2_EUMVA</name>
<sequence>MDSDEKGLIALLLIKKRSRRRQKYRRTEAKLERGVVSRSDACRRFVSASRRLFPPQGASSDDLASGDTNDNRIRRVHVKWLICSSSSRIHNTILGLCQRRYMAAADGRLTAMYLPVCAQHGGAIVQCERGTSGASAARTRYHRRSHVSEAIGSIKL</sequence>
<accession>A0A4C1Z6K2</accession>
<evidence type="ECO:0000313" key="1">
    <source>
        <dbReference type="EMBL" id="GBP82235.1"/>
    </source>
</evidence>
<reference evidence="1 2" key="1">
    <citation type="journal article" date="2019" name="Commun. Biol.">
        <title>The bagworm genome reveals a unique fibroin gene that provides high tensile strength.</title>
        <authorList>
            <person name="Kono N."/>
            <person name="Nakamura H."/>
            <person name="Ohtoshi R."/>
            <person name="Tomita M."/>
            <person name="Numata K."/>
            <person name="Arakawa K."/>
        </authorList>
    </citation>
    <scope>NUCLEOTIDE SEQUENCE [LARGE SCALE GENOMIC DNA]</scope>
</reference>
<gene>
    <name evidence="1" type="ORF">EVAR_54980_1</name>
</gene>